<dbReference type="RefSeq" id="WP_136429087.1">
    <property type="nucleotide sequence ID" value="NZ_SSSM01000006.1"/>
</dbReference>
<dbReference type="OrthoDB" id="5007400at2"/>
<protein>
    <recommendedName>
        <fullName evidence="3">PepSY domain-containing protein</fullName>
    </recommendedName>
</protein>
<evidence type="ECO:0000313" key="1">
    <source>
        <dbReference type="EMBL" id="THG28676.1"/>
    </source>
</evidence>
<dbReference type="Proteomes" id="UP000309133">
    <property type="component" value="Unassembled WGS sequence"/>
</dbReference>
<evidence type="ECO:0008006" key="3">
    <source>
        <dbReference type="Google" id="ProtNLM"/>
    </source>
</evidence>
<keyword evidence="2" id="KW-1185">Reference proteome</keyword>
<reference evidence="1 2" key="1">
    <citation type="submission" date="2019-04" db="EMBL/GenBank/DDBJ databases">
        <authorList>
            <person name="Jiang L."/>
        </authorList>
    </citation>
    <scope>NUCLEOTIDE SEQUENCE [LARGE SCALE GENOMIC DNA]</scope>
    <source>
        <strain evidence="1 2">YIM 131853</strain>
    </source>
</reference>
<evidence type="ECO:0000313" key="2">
    <source>
        <dbReference type="Proteomes" id="UP000309133"/>
    </source>
</evidence>
<gene>
    <name evidence="1" type="ORF">E6C64_17975</name>
</gene>
<sequence length="99" mass="10768">MIQLGTRWAYGATPPSRLTEDVVGIIRDVEVLALEEGGEGDADPRESMWTLTWLEGRPHATLEFITSTGVQYTVTVNSVTGAAEVLVTDDQAESDGWDD</sequence>
<dbReference type="EMBL" id="SSSM01000006">
    <property type="protein sequence ID" value="THG28676.1"/>
    <property type="molecule type" value="Genomic_DNA"/>
</dbReference>
<dbReference type="AlphaFoldDB" id="A0A4S4FHY5"/>
<proteinExistence type="predicted"/>
<organism evidence="1 2">
    <name type="scientific">Naasia lichenicola</name>
    <dbReference type="NCBI Taxonomy" id="2565933"/>
    <lineage>
        <taxon>Bacteria</taxon>
        <taxon>Bacillati</taxon>
        <taxon>Actinomycetota</taxon>
        <taxon>Actinomycetes</taxon>
        <taxon>Micrococcales</taxon>
        <taxon>Microbacteriaceae</taxon>
        <taxon>Naasia</taxon>
    </lineage>
</organism>
<name>A0A4S4FHY5_9MICO</name>
<accession>A0A4S4FHY5</accession>
<comment type="caution">
    <text evidence="1">The sequence shown here is derived from an EMBL/GenBank/DDBJ whole genome shotgun (WGS) entry which is preliminary data.</text>
</comment>